<sequence>MTQYEASEIVGITGSAWGAIENHIVYPSVETLINFCTKFEVSADFLLRKHKNDFYQKGYDDGYTAGIEFVKKMVSEVDR</sequence>
<protein>
    <recommendedName>
        <fullName evidence="1">HTH cro/C1-type domain-containing protein</fullName>
    </recommendedName>
</protein>
<evidence type="ECO:0000313" key="2">
    <source>
        <dbReference type="EMBL" id="PCR98642.1"/>
    </source>
</evidence>
<comment type="caution">
    <text evidence="2">The sequence shown here is derived from an EMBL/GenBank/DDBJ whole genome shotgun (WGS) entry which is preliminary data.</text>
</comment>
<dbReference type="Proteomes" id="UP000218181">
    <property type="component" value="Unassembled WGS sequence"/>
</dbReference>
<gene>
    <name evidence="2" type="ORF">RT41_GL001694</name>
</gene>
<evidence type="ECO:0000259" key="1">
    <source>
        <dbReference type="PROSITE" id="PS50943"/>
    </source>
</evidence>
<dbReference type="AlphaFoldDB" id="A0A2A5RHX6"/>
<keyword evidence="3" id="KW-1185">Reference proteome</keyword>
<feature type="domain" description="HTH cro/C1-type" evidence="1">
    <location>
        <begin position="1"/>
        <end position="46"/>
    </location>
</feature>
<dbReference type="CDD" id="cd00093">
    <property type="entry name" value="HTH_XRE"/>
    <property type="match status" value="1"/>
</dbReference>
<dbReference type="EMBL" id="JXJU01000065">
    <property type="protein sequence ID" value="PCR98642.1"/>
    <property type="molecule type" value="Genomic_DNA"/>
</dbReference>
<accession>A0A2A5RHX6</accession>
<dbReference type="SUPFAM" id="SSF47413">
    <property type="entry name" value="lambda repressor-like DNA-binding domains"/>
    <property type="match status" value="1"/>
</dbReference>
<proteinExistence type="predicted"/>
<name>A0A2A5RHX6_9LACT</name>
<reference evidence="2 3" key="1">
    <citation type="submission" date="2014-12" db="EMBL/GenBank/DDBJ databases">
        <title>Draft genome sequences of 10 type strains of Lactococcus.</title>
        <authorList>
            <person name="Sun Z."/>
            <person name="Zhong Z."/>
            <person name="Liu W."/>
            <person name="Zhang W."/>
            <person name="Zhang H."/>
        </authorList>
    </citation>
    <scope>NUCLEOTIDE SEQUENCE [LARGE SCALE GENOMIC DNA]</scope>
    <source>
        <strain evidence="2 3">JCM 16395</strain>
    </source>
</reference>
<dbReference type="InterPro" id="IPR001387">
    <property type="entry name" value="Cro/C1-type_HTH"/>
</dbReference>
<dbReference type="InterPro" id="IPR010982">
    <property type="entry name" value="Lambda_DNA-bd_dom_sf"/>
</dbReference>
<dbReference type="PROSITE" id="PS50943">
    <property type="entry name" value="HTH_CROC1"/>
    <property type="match status" value="1"/>
</dbReference>
<dbReference type="Gene3D" id="1.10.260.40">
    <property type="entry name" value="lambda repressor-like DNA-binding domains"/>
    <property type="match status" value="1"/>
</dbReference>
<organism evidence="2 3">
    <name type="scientific">Lactococcus fujiensis JCM 16395</name>
    <dbReference type="NCBI Taxonomy" id="1291764"/>
    <lineage>
        <taxon>Bacteria</taxon>
        <taxon>Bacillati</taxon>
        <taxon>Bacillota</taxon>
        <taxon>Bacilli</taxon>
        <taxon>Lactobacillales</taxon>
        <taxon>Streptococcaceae</taxon>
        <taxon>Lactococcus</taxon>
    </lineage>
</organism>
<evidence type="ECO:0000313" key="3">
    <source>
        <dbReference type="Proteomes" id="UP000218181"/>
    </source>
</evidence>
<dbReference type="GO" id="GO:0003677">
    <property type="term" value="F:DNA binding"/>
    <property type="evidence" value="ECO:0007669"/>
    <property type="project" value="InterPro"/>
</dbReference>